<dbReference type="Proteomes" id="UP000663888">
    <property type="component" value="Unassembled WGS sequence"/>
</dbReference>
<dbReference type="AlphaFoldDB" id="A0A8H3GIB5"/>
<organism evidence="1 2">
    <name type="scientific">Rhizoctonia solani</name>
    <dbReference type="NCBI Taxonomy" id="456999"/>
    <lineage>
        <taxon>Eukaryota</taxon>
        <taxon>Fungi</taxon>
        <taxon>Dikarya</taxon>
        <taxon>Basidiomycota</taxon>
        <taxon>Agaricomycotina</taxon>
        <taxon>Agaricomycetes</taxon>
        <taxon>Cantharellales</taxon>
        <taxon>Ceratobasidiaceae</taxon>
        <taxon>Rhizoctonia</taxon>
    </lineage>
</organism>
<comment type="caution">
    <text evidence="1">The sequence shown here is derived from an EMBL/GenBank/DDBJ whole genome shotgun (WGS) entry which is preliminary data.</text>
</comment>
<proteinExistence type="predicted"/>
<evidence type="ECO:0000313" key="2">
    <source>
        <dbReference type="Proteomes" id="UP000663888"/>
    </source>
</evidence>
<name>A0A8H3GIB5_9AGAM</name>
<evidence type="ECO:0000313" key="1">
    <source>
        <dbReference type="EMBL" id="CAE6451050.1"/>
    </source>
</evidence>
<gene>
    <name evidence="1" type="ORF">RDB_LOCUS69323</name>
</gene>
<reference evidence="1" key="1">
    <citation type="submission" date="2021-01" db="EMBL/GenBank/DDBJ databases">
        <authorList>
            <person name="Kaushik A."/>
        </authorList>
    </citation>
    <scope>NUCLEOTIDE SEQUENCE</scope>
    <source>
        <strain evidence="1">AG4-R118</strain>
    </source>
</reference>
<accession>A0A8H3GIB5</accession>
<protein>
    <submittedName>
        <fullName evidence="1">Uncharacterized protein</fullName>
    </submittedName>
</protein>
<dbReference type="EMBL" id="CAJMWX010001040">
    <property type="protein sequence ID" value="CAE6451050.1"/>
    <property type="molecule type" value="Genomic_DNA"/>
</dbReference>
<sequence>LDATEDESGKPDMERGGTAAGLGAVAKEAGEGAVKFLGLGAANELAAGVGAVLEGLLAFAVAILSKATVPETPFEMKEAELNPGRLNLALVEMTSKEAEPEPEKVPMKILKILWSASVKVQERLVGVRVQAVEAVEPLSSVVRVSQAELVVEASQKTLSCS</sequence>
<feature type="non-terminal residue" evidence="1">
    <location>
        <position position="1"/>
    </location>
</feature>